<dbReference type="EMBL" id="CAESAF010000034">
    <property type="protein sequence ID" value="CAB4334955.1"/>
    <property type="molecule type" value="Genomic_DNA"/>
</dbReference>
<sequence length="76" mass="7687">MSGGNISGSDGGKISKTILTVALSAPSITLRETGYVLVTNGAVVVGVPVNCPEPLRDIPGGREPALISKVGFPTPR</sequence>
<gene>
    <name evidence="1" type="ORF">UFOPK3574_00483</name>
</gene>
<protein>
    <submittedName>
        <fullName evidence="1">Unannotated protein</fullName>
    </submittedName>
</protein>
<name>A0A6J5YWU0_9ZZZZ</name>
<evidence type="ECO:0000313" key="1">
    <source>
        <dbReference type="EMBL" id="CAB4334955.1"/>
    </source>
</evidence>
<accession>A0A6J5YWU0</accession>
<organism evidence="1">
    <name type="scientific">freshwater metagenome</name>
    <dbReference type="NCBI Taxonomy" id="449393"/>
    <lineage>
        <taxon>unclassified sequences</taxon>
        <taxon>metagenomes</taxon>
        <taxon>ecological metagenomes</taxon>
    </lineage>
</organism>
<dbReference type="AlphaFoldDB" id="A0A6J5YWU0"/>
<proteinExistence type="predicted"/>
<reference evidence="1" key="1">
    <citation type="submission" date="2020-05" db="EMBL/GenBank/DDBJ databases">
        <authorList>
            <person name="Chiriac C."/>
            <person name="Salcher M."/>
            <person name="Ghai R."/>
            <person name="Kavagutti S V."/>
        </authorList>
    </citation>
    <scope>NUCLEOTIDE SEQUENCE</scope>
</reference>